<dbReference type="Proteomes" id="UP000267535">
    <property type="component" value="Unassembled WGS sequence"/>
</dbReference>
<name>A0A3P1SNG7_9GAMM</name>
<accession>A0A3P1SNG7</accession>
<dbReference type="RefSeq" id="WP_124926661.1">
    <property type="nucleotide sequence ID" value="NZ_BMOH01000002.1"/>
</dbReference>
<dbReference type="OrthoDB" id="6118717at2"/>
<dbReference type="EMBL" id="RQXV01000007">
    <property type="protein sequence ID" value="RRC98600.1"/>
    <property type="molecule type" value="Genomic_DNA"/>
</dbReference>
<evidence type="ECO:0000313" key="2">
    <source>
        <dbReference type="Proteomes" id="UP000267535"/>
    </source>
</evidence>
<gene>
    <name evidence="1" type="ORF">EHS89_13395</name>
</gene>
<organism evidence="1 2">
    <name type="scientific">Amphritea balenae</name>
    <dbReference type="NCBI Taxonomy" id="452629"/>
    <lineage>
        <taxon>Bacteria</taxon>
        <taxon>Pseudomonadati</taxon>
        <taxon>Pseudomonadota</taxon>
        <taxon>Gammaproteobacteria</taxon>
        <taxon>Oceanospirillales</taxon>
        <taxon>Oceanospirillaceae</taxon>
        <taxon>Amphritea</taxon>
    </lineage>
</organism>
<proteinExistence type="predicted"/>
<protein>
    <submittedName>
        <fullName evidence="1">Uncharacterized protein</fullName>
    </submittedName>
</protein>
<evidence type="ECO:0000313" key="1">
    <source>
        <dbReference type="EMBL" id="RRC98600.1"/>
    </source>
</evidence>
<dbReference type="AlphaFoldDB" id="A0A3P1SNG7"/>
<comment type="caution">
    <text evidence="1">The sequence shown here is derived from an EMBL/GenBank/DDBJ whole genome shotgun (WGS) entry which is preliminary data.</text>
</comment>
<sequence length="195" mass="22405">MQAADQQPLNCDLDEIAAYVIKYPNFMSRSLGKIPNIKGKQTVYATQETLLTERVGEIVDIPSMFTENPFYKPYRKQSWETEDRVYTYKAHENIASVRGHSVHRKSSLPYVYPEDGGKLKRFAGFECSWVKKSMAGVQTVEVCNALFYGWTVALFGRTVRQGKDAFYTEATDISHQCIKKEQIAVPEDRSWQRVD</sequence>
<reference evidence="1 2" key="1">
    <citation type="submission" date="2018-11" db="EMBL/GenBank/DDBJ databases">
        <title>The draft genome sequence of Amphritea balenae JAMM 1525T.</title>
        <authorList>
            <person name="Fang Z."/>
            <person name="Zhang Y."/>
            <person name="Han X."/>
        </authorList>
    </citation>
    <scope>NUCLEOTIDE SEQUENCE [LARGE SCALE GENOMIC DNA]</scope>
    <source>
        <strain evidence="1 2">JAMM 1525</strain>
    </source>
</reference>
<keyword evidence="2" id="KW-1185">Reference proteome</keyword>